<organism evidence="1 2">
    <name type="scientific">Glossina pallidipes</name>
    <name type="common">Tsetse fly</name>
    <dbReference type="NCBI Taxonomy" id="7398"/>
    <lineage>
        <taxon>Eukaryota</taxon>
        <taxon>Metazoa</taxon>
        <taxon>Ecdysozoa</taxon>
        <taxon>Arthropoda</taxon>
        <taxon>Hexapoda</taxon>
        <taxon>Insecta</taxon>
        <taxon>Pterygota</taxon>
        <taxon>Neoptera</taxon>
        <taxon>Endopterygota</taxon>
        <taxon>Diptera</taxon>
        <taxon>Brachycera</taxon>
        <taxon>Muscomorpha</taxon>
        <taxon>Hippoboscoidea</taxon>
        <taxon>Glossinidae</taxon>
        <taxon>Glossina</taxon>
    </lineage>
</organism>
<dbReference type="Proteomes" id="UP000092445">
    <property type="component" value="Unassembled WGS sequence"/>
</dbReference>
<dbReference type="EnsemblMetazoa" id="GPAI017465-RA">
    <property type="protein sequence ID" value="GPAI017465-PA"/>
    <property type="gene ID" value="GPAI017465"/>
</dbReference>
<dbReference type="AlphaFoldDB" id="A0A1A9ZKA0"/>
<protein>
    <submittedName>
        <fullName evidence="1">Uncharacterized protein</fullName>
    </submittedName>
</protein>
<evidence type="ECO:0000313" key="1">
    <source>
        <dbReference type="EnsemblMetazoa" id="GPAI017465-PA"/>
    </source>
</evidence>
<dbReference type="VEuPathDB" id="VectorBase:GPAI017465"/>
<reference evidence="1" key="2">
    <citation type="submission" date="2020-05" db="UniProtKB">
        <authorList>
            <consortium name="EnsemblMetazoa"/>
        </authorList>
    </citation>
    <scope>IDENTIFICATION</scope>
    <source>
        <strain evidence="1">IAEA</strain>
    </source>
</reference>
<evidence type="ECO:0000313" key="2">
    <source>
        <dbReference type="Proteomes" id="UP000092445"/>
    </source>
</evidence>
<proteinExistence type="predicted"/>
<sequence length="122" mass="13401">MNETVFKVSDKTVHLVELGIMQAAEAISKLIQERELFKEKVVVNAGGATTDELAQNLATIKTNLSNTPSFEKFLVKCMQVTDEDCAGPPTTAPNVEECMQISVEDNIKMLSLGQFPNSNRLI</sequence>
<keyword evidence="2" id="KW-1185">Reference proteome</keyword>
<accession>A0A1A9ZKA0</accession>
<reference evidence="2" key="1">
    <citation type="submission" date="2014-03" db="EMBL/GenBank/DDBJ databases">
        <authorList>
            <person name="Aksoy S."/>
            <person name="Warren W."/>
            <person name="Wilson R.K."/>
        </authorList>
    </citation>
    <scope>NUCLEOTIDE SEQUENCE [LARGE SCALE GENOMIC DNA]</scope>
    <source>
        <strain evidence="2">IAEA</strain>
    </source>
</reference>
<name>A0A1A9ZKA0_GLOPL</name>